<evidence type="ECO:0000313" key="3">
    <source>
        <dbReference type="Proteomes" id="UP000295807"/>
    </source>
</evidence>
<keyword evidence="2" id="KW-0540">Nuclease</keyword>
<comment type="caution">
    <text evidence="2">The sequence shown here is derived from an EMBL/GenBank/DDBJ whole genome shotgun (WGS) entry which is preliminary data.</text>
</comment>
<organism evidence="2 3">
    <name type="scientific">Anseongella ginsenosidimutans</name>
    <dbReference type="NCBI Taxonomy" id="496056"/>
    <lineage>
        <taxon>Bacteria</taxon>
        <taxon>Pseudomonadati</taxon>
        <taxon>Bacteroidota</taxon>
        <taxon>Sphingobacteriia</taxon>
        <taxon>Sphingobacteriales</taxon>
        <taxon>Sphingobacteriaceae</taxon>
        <taxon>Anseongella</taxon>
    </lineage>
</organism>
<dbReference type="CDD" id="cd06260">
    <property type="entry name" value="DUF820-like"/>
    <property type="match status" value="1"/>
</dbReference>
<keyword evidence="3" id="KW-1185">Reference proteome</keyword>
<dbReference type="InterPro" id="IPR012296">
    <property type="entry name" value="Nuclease_put_TT1808"/>
</dbReference>
<dbReference type="PANTHER" id="PTHR34107:SF4">
    <property type="entry name" value="SLL1222 PROTEIN"/>
    <property type="match status" value="1"/>
</dbReference>
<gene>
    <name evidence="2" type="ORF">EDD80_108107</name>
</gene>
<reference evidence="2 3" key="1">
    <citation type="submission" date="2019-03" db="EMBL/GenBank/DDBJ databases">
        <title>Genomic Encyclopedia of Type Strains, Phase IV (KMG-IV): sequencing the most valuable type-strain genomes for metagenomic binning, comparative biology and taxonomic classification.</title>
        <authorList>
            <person name="Goeker M."/>
        </authorList>
    </citation>
    <scope>NUCLEOTIDE SEQUENCE [LARGE SCALE GENOMIC DNA]</scope>
    <source>
        <strain evidence="2 3">DSM 21100</strain>
    </source>
</reference>
<dbReference type="AlphaFoldDB" id="A0A4V2UTJ1"/>
<dbReference type="EMBL" id="SMAD01000008">
    <property type="protein sequence ID" value="TCS86314.1"/>
    <property type="molecule type" value="Genomic_DNA"/>
</dbReference>
<dbReference type="SUPFAM" id="SSF52980">
    <property type="entry name" value="Restriction endonuclease-like"/>
    <property type="match status" value="1"/>
</dbReference>
<keyword evidence="2" id="KW-0255">Endonuclease</keyword>
<dbReference type="GO" id="GO:0004519">
    <property type="term" value="F:endonuclease activity"/>
    <property type="evidence" value="ECO:0007669"/>
    <property type="project" value="UniProtKB-KW"/>
</dbReference>
<dbReference type="Gene3D" id="3.90.1570.10">
    <property type="entry name" value="tt1808, chain A"/>
    <property type="match status" value="1"/>
</dbReference>
<dbReference type="Pfam" id="PF05685">
    <property type="entry name" value="Uma2"/>
    <property type="match status" value="1"/>
</dbReference>
<dbReference type="RefSeq" id="WP_132129716.1">
    <property type="nucleotide sequence ID" value="NZ_CP042432.1"/>
</dbReference>
<dbReference type="PANTHER" id="PTHR34107">
    <property type="entry name" value="SLL0198 PROTEIN-RELATED"/>
    <property type="match status" value="1"/>
</dbReference>
<name>A0A4V2UTJ1_9SPHI</name>
<evidence type="ECO:0000313" key="2">
    <source>
        <dbReference type="EMBL" id="TCS86314.1"/>
    </source>
</evidence>
<accession>A0A4V2UTJ1</accession>
<sequence length="179" mass="20375">MNNIMKESFPRTAMDVFNSLPEGTRVQLIENVIMMEPAPTYSHQHVLLEILLSMANFIRSQGHGQVLFAPFDVYLDQENAFQPDMLFVSRERLHLIKQNGLHGAPDLVVEILSPSTSGYDRTEKKLVYERSGVNEYWIIDPDTQAAQGFQLVNGMFEAFPPARGIIRSRLLKAEFAFSE</sequence>
<feature type="domain" description="Putative restriction endonuclease" evidence="1">
    <location>
        <begin position="17"/>
        <end position="155"/>
    </location>
</feature>
<keyword evidence="2" id="KW-0378">Hydrolase</keyword>
<dbReference type="Proteomes" id="UP000295807">
    <property type="component" value="Unassembled WGS sequence"/>
</dbReference>
<dbReference type="InterPro" id="IPR008538">
    <property type="entry name" value="Uma2"/>
</dbReference>
<protein>
    <submittedName>
        <fullName evidence="2">Uma2 family endonuclease</fullName>
    </submittedName>
</protein>
<dbReference type="OrthoDB" id="9808428at2"/>
<evidence type="ECO:0000259" key="1">
    <source>
        <dbReference type="Pfam" id="PF05685"/>
    </source>
</evidence>
<dbReference type="InterPro" id="IPR011335">
    <property type="entry name" value="Restrct_endonuc-II-like"/>
</dbReference>
<proteinExistence type="predicted"/>